<dbReference type="GO" id="GO:0006915">
    <property type="term" value="P:apoptotic process"/>
    <property type="evidence" value="ECO:0000318"/>
    <property type="project" value="GO_Central"/>
</dbReference>
<dbReference type="InParanoid" id="A0A6I8NYZ8"/>
<dbReference type="PROSITE" id="PS50168">
    <property type="entry name" value="DED"/>
    <property type="match status" value="2"/>
</dbReference>
<dbReference type="SUPFAM" id="SSF52129">
    <property type="entry name" value="Caspase-like"/>
    <property type="match status" value="1"/>
</dbReference>
<dbReference type="PANTHER" id="PTHR48169:SF7">
    <property type="entry name" value="CASPASE 10"/>
    <property type="match status" value="1"/>
</dbReference>
<dbReference type="SMART" id="SM00115">
    <property type="entry name" value="CASc"/>
    <property type="match status" value="1"/>
</dbReference>
<evidence type="ECO:0000313" key="13">
    <source>
        <dbReference type="Ensembl" id="ENSOANP00000046087.1"/>
    </source>
</evidence>
<reference evidence="13" key="3">
    <citation type="submission" date="2025-09" db="UniProtKB">
        <authorList>
            <consortium name="Ensembl"/>
        </authorList>
    </citation>
    <scope>IDENTIFICATION</scope>
    <source>
        <strain evidence="13">Glennie</strain>
    </source>
</reference>
<dbReference type="FunCoup" id="A0A6I8NYZ8">
    <property type="interactions" value="296"/>
</dbReference>
<feature type="domain" description="DED" evidence="10">
    <location>
        <begin position="103"/>
        <end position="177"/>
    </location>
</feature>
<evidence type="ECO:0000256" key="1">
    <source>
        <dbReference type="ARBA" id="ARBA00010134"/>
    </source>
</evidence>
<dbReference type="RefSeq" id="XP_028924108.1">
    <property type="nucleotide sequence ID" value="XM_029068275.2"/>
</dbReference>
<reference evidence="13 14" key="1">
    <citation type="journal article" date="2008" name="Nature">
        <title>Genome analysis of the platypus reveals unique signatures of evolution.</title>
        <authorList>
            <person name="Warren W.C."/>
            <person name="Hillier L.W."/>
            <person name="Marshall Graves J.A."/>
            <person name="Birney E."/>
            <person name="Ponting C.P."/>
            <person name="Grutzner F."/>
            <person name="Belov K."/>
            <person name="Miller W."/>
            <person name="Clarke L."/>
            <person name="Chinwalla A.T."/>
            <person name="Yang S.P."/>
            <person name="Heger A."/>
            <person name="Locke D.P."/>
            <person name="Miethke P."/>
            <person name="Waters P.D."/>
            <person name="Veyrunes F."/>
            <person name="Fulton L."/>
            <person name="Fulton B."/>
            <person name="Graves T."/>
            <person name="Wallis J."/>
            <person name="Puente X.S."/>
            <person name="Lopez-Otin C."/>
            <person name="Ordonez G.R."/>
            <person name="Eichler E.E."/>
            <person name="Chen L."/>
            <person name="Cheng Z."/>
            <person name="Deakin J.E."/>
            <person name="Alsop A."/>
            <person name="Thompson K."/>
            <person name="Kirby P."/>
            <person name="Papenfuss A.T."/>
            <person name="Wakefield M.J."/>
            <person name="Olender T."/>
            <person name="Lancet D."/>
            <person name="Huttley G.A."/>
            <person name="Smit A.F."/>
            <person name="Pask A."/>
            <person name="Temple-Smith P."/>
            <person name="Batzer M.A."/>
            <person name="Walker J.A."/>
            <person name="Konkel M.K."/>
            <person name="Harris R.S."/>
            <person name="Whittington C.M."/>
            <person name="Wong E.S."/>
            <person name="Gemmell N.J."/>
            <person name="Buschiazzo E."/>
            <person name="Vargas Jentzsch I.M."/>
            <person name="Merkel A."/>
            <person name="Schmitz J."/>
            <person name="Zemann A."/>
            <person name="Churakov G."/>
            <person name="Kriegs J.O."/>
            <person name="Brosius J."/>
            <person name="Murchison E.P."/>
            <person name="Sachidanandam R."/>
            <person name="Smith C."/>
            <person name="Hannon G.J."/>
            <person name="Tsend-Ayush E."/>
            <person name="McMillan D."/>
            <person name="Attenborough R."/>
            <person name="Rens W."/>
            <person name="Ferguson-Smith M."/>
            <person name="Lefevre C.M."/>
            <person name="Sharp J.A."/>
            <person name="Nicholas K.R."/>
            <person name="Ray D.A."/>
            <person name="Kube M."/>
            <person name="Reinhardt R."/>
            <person name="Pringle T.H."/>
            <person name="Taylor J."/>
            <person name="Jones R.C."/>
            <person name="Nixon B."/>
            <person name="Dacheux J.L."/>
            <person name="Niwa H."/>
            <person name="Sekita Y."/>
            <person name="Huang X."/>
            <person name="Stark A."/>
            <person name="Kheradpour P."/>
            <person name="Kellis M."/>
            <person name="Flicek P."/>
            <person name="Chen Y."/>
            <person name="Webber C."/>
            <person name="Hardison R."/>
            <person name="Nelson J."/>
            <person name="Hallsworth-Pepin K."/>
            <person name="Delehaunty K."/>
            <person name="Markovic C."/>
            <person name="Minx P."/>
            <person name="Feng Y."/>
            <person name="Kremitzki C."/>
            <person name="Mitreva M."/>
            <person name="Glasscock J."/>
            <person name="Wylie T."/>
            <person name="Wohldmann P."/>
            <person name="Thiru P."/>
            <person name="Nhan M.N."/>
            <person name="Pohl C.S."/>
            <person name="Smith S.M."/>
            <person name="Hou S."/>
            <person name="Nefedov M."/>
            <person name="de Jong P.J."/>
            <person name="Renfree M.B."/>
            <person name="Mardis E.R."/>
            <person name="Wilson R.K."/>
        </authorList>
    </citation>
    <scope>NUCLEOTIDE SEQUENCE [LARGE SCALE GENOMIC DNA]</scope>
    <source>
        <strain evidence="13 14">Glennie</strain>
    </source>
</reference>
<reference evidence="13" key="2">
    <citation type="submission" date="2025-08" db="UniProtKB">
        <authorList>
            <consortium name="Ensembl"/>
        </authorList>
    </citation>
    <scope>IDENTIFICATION</scope>
    <source>
        <strain evidence="13">Glennie</strain>
    </source>
</reference>
<dbReference type="InterPro" id="IPR011029">
    <property type="entry name" value="DEATH-like_dom_sf"/>
</dbReference>
<feature type="domain" description="DED" evidence="10">
    <location>
        <begin position="8"/>
        <end position="86"/>
    </location>
</feature>
<keyword evidence="3" id="KW-0053">Apoptosis</keyword>
<dbReference type="Proteomes" id="UP000002279">
    <property type="component" value="Chromosome 7"/>
</dbReference>
<feature type="region of interest" description="Disordered" evidence="9">
    <location>
        <begin position="433"/>
        <end position="456"/>
    </location>
</feature>
<dbReference type="OrthoDB" id="6114029at2759"/>
<dbReference type="CDD" id="cd00032">
    <property type="entry name" value="CASc"/>
    <property type="match status" value="1"/>
</dbReference>
<dbReference type="GO" id="GO:0043525">
    <property type="term" value="P:positive regulation of neuron apoptotic process"/>
    <property type="evidence" value="ECO:0000318"/>
    <property type="project" value="GO_Central"/>
</dbReference>
<dbReference type="GO" id="GO:0004197">
    <property type="term" value="F:cysteine-type endopeptidase activity"/>
    <property type="evidence" value="ECO:0000318"/>
    <property type="project" value="GO_Central"/>
</dbReference>
<evidence type="ECO:0000256" key="3">
    <source>
        <dbReference type="ARBA" id="ARBA00022703"/>
    </source>
</evidence>
<name>A0A6I8NYZ8_ORNAN</name>
<proteinExistence type="inferred from homology"/>
<keyword evidence="7" id="KW-0865">Zymogen</keyword>
<protein>
    <recommendedName>
        <fullName evidence="15">Caspase 10</fullName>
    </recommendedName>
</protein>
<dbReference type="InterPro" id="IPR001309">
    <property type="entry name" value="Pept_C14_p20"/>
</dbReference>
<keyword evidence="2" id="KW-0645">Protease</keyword>
<dbReference type="PROSITE" id="PS50207">
    <property type="entry name" value="CASPASE_P10"/>
    <property type="match status" value="1"/>
</dbReference>
<dbReference type="InterPro" id="IPR035701">
    <property type="entry name" value="CASP10_DED2"/>
</dbReference>
<dbReference type="Ensembl" id="ENSOANT00000061294.1">
    <property type="protein sequence ID" value="ENSOANP00000046087.1"/>
    <property type="gene ID" value="ENSOANG00000003495.3"/>
</dbReference>
<comment type="similarity">
    <text evidence="1 8">Belongs to the peptidase C14A family.</text>
</comment>
<dbReference type="Gene3D" id="3.40.50.1460">
    <property type="match status" value="1"/>
</dbReference>
<dbReference type="GeneID" id="100092695"/>
<dbReference type="InterPro" id="IPR016129">
    <property type="entry name" value="Caspase_his_AS"/>
</dbReference>
<evidence type="ECO:0000256" key="6">
    <source>
        <dbReference type="ARBA" id="ARBA00022807"/>
    </source>
</evidence>
<dbReference type="SMART" id="SM00031">
    <property type="entry name" value="DED"/>
    <property type="match status" value="2"/>
</dbReference>
<dbReference type="GO" id="GO:0005737">
    <property type="term" value="C:cytoplasm"/>
    <property type="evidence" value="ECO:0000318"/>
    <property type="project" value="GO_Central"/>
</dbReference>
<accession>A0A6I8NYZ8</accession>
<dbReference type="AlphaFoldDB" id="A0A6I8NYZ8"/>
<evidence type="ECO:0000259" key="12">
    <source>
        <dbReference type="PROSITE" id="PS50208"/>
    </source>
</evidence>
<dbReference type="InterPro" id="IPR033139">
    <property type="entry name" value="Caspase_cys_AS"/>
</dbReference>
<evidence type="ECO:0000256" key="4">
    <source>
        <dbReference type="ARBA" id="ARBA00022737"/>
    </source>
</evidence>
<keyword evidence="5" id="KW-0378">Hydrolase</keyword>
<dbReference type="PROSITE" id="PS01122">
    <property type="entry name" value="CASPASE_CYS"/>
    <property type="match status" value="1"/>
</dbReference>
<dbReference type="Bgee" id="ENSOANG00000003495">
    <property type="expression patterns" value="Expressed in fibroblast and 7 other cell types or tissues"/>
</dbReference>
<dbReference type="InterPro" id="IPR001875">
    <property type="entry name" value="DED_dom"/>
</dbReference>
<dbReference type="InterPro" id="IPR011600">
    <property type="entry name" value="Pept_C14_caspase"/>
</dbReference>
<dbReference type="OMA" id="CRDCISH"/>
<evidence type="ECO:0000259" key="11">
    <source>
        <dbReference type="PROSITE" id="PS50207"/>
    </source>
</evidence>
<sequence>MNDDRSLSFREQLLNIDKNLGSEEVEALKFLCSDWIPFKKLEKVRSAKEIFQHLEEGDRLDQEDHFVVVELLYHIRQHALLKHVGYTKEKVVKELPTKGKLSQFRQMLFELSEDITQEDLKNMLFLLTDHLPKKKMQSTLSLLLFLEKQELLGENNLEKLEEVCRQVSPELVKRINKYKNERLSRKERLLVDKEGVTTPEGQRISSSGPDSVCLLSSLQEPSGQKVRTNPDDLCKADPVSLQERGEIMRSSLRQESNNDDKVVKVPPPVSGEMVGVSNFRRGSEGIAEELSTYRMNRAHRGYCIIFNNYTFKGKLNSRKGTQKDVAELERVFRWLGLDVETFNDKTRQEMVATLEECSRRPDHDVRDCLVCCVLSHGESGAVYSADEELIPIRQIMSYFTAKDCPSLAHKPKLFFIQACQGKDIQEAVQIEPDARNPDLDPQPEPPPAPRESPKDSIPAEVDFLLGMATVDGYASFRHVNQGTWYIQALCRQLALLVPRREDILSILTAVNDDVSQRADHLGKKKQMPQPAFTLRRKLVFPVPPGAPPSSLE</sequence>
<dbReference type="KEGG" id="oaa:100092695"/>
<evidence type="ECO:0008006" key="15">
    <source>
        <dbReference type="Google" id="ProtNLM"/>
    </source>
</evidence>
<feature type="domain" description="Caspase family p20" evidence="12">
    <location>
        <begin position="299"/>
        <end position="423"/>
    </location>
</feature>
<feature type="compositionally biased region" description="Pro residues" evidence="9">
    <location>
        <begin position="440"/>
        <end position="450"/>
    </location>
</feature>
<evidence type="ECO:0000256" key="5">
    <source>
        <dbReference type="ARBA" id="ARBA00022801"/>
    </source>
</evidence>
<keyword evidence="14" id="KW-1185">Reference proteome</keyword>
<dbReference type="Pfam" id="PF00656">
    <property type="entry name" value="Peptidase_C14"/>
    <property type="match status" value="1"/>
</dbReference>
<dbReference type="CDD" id="cd08814">
    <property type="entry name" value="DED_Caspase_10_r2"/>
    <property type="match status" value="1"/>
</dbReference>
<evidence type="ECO:0000256" key="9">
    <source>
        <dbReference type="SAM" id="MobiDB-lite"/>
    </source>
</evidence>
<dbReference type="PROSITE" id="PS50208">
    <property type="entry name" value="CASPASE_P20"/>
    <property type="match status" value="1"/>
</dbReference>
<dbReference type="PROSITE" id="PS01121">
    <property type="entry name" value="CASPASE_HIS"/>
    <property type="match status" value="1"/>
</dbReference>
<evidence type="ECO:0000256" key="8">
    <source>
        <dbReference type="RuleBase" id="RU003971"/>
    </source>
</evidence>
<dbReference type="FunFam" id="1.10.533.10:FF:000038">
    <property type="entry name" value="Caspase 10"/>
    <property type="match status" value="1"/>
</dbReference>
<feature type="domain" description="Caspase family p10" evidence="11">
    <location>
        <begin position="453"/>
        <end position="540"/>
    </location>
</feature>
<dbReference type="FunFam" id="3.40.50.1460:FF:000014">
    <property type="entry name" value="Caspase 10, apoptosis-related cysteine peptidase"/>
    <property type="match status" value="1"/>
</dbReference>
<keyword evidence="6" id="KW-0788">Thiol protease</keyword>
<dbReference type="SUPFAM" id="SSF47986">
    <property type="entry name" value="DEATH domain"/>
    <property type="match status" value="2"/>
</dbReference>
<evidence type="ECO:0000259" key="10">
    <source>
        <dbReference type="PROSITE" id="PS50168"/>
    </source>
</evidence>
<evidence type="ECO:0000256" key="7">
    <source>
        <dbReference type="ARBA" id="ARBA00023145"/>
    </source>
</evidence>
<dbReference type="InterPro" id="IPR015917">
    <property type="entry name" value="Pept_C14A"/>
</dbReference>
<dbReference type="GO" id="GO:0051604">
    <property type="term" value="P:protein maturation"/>
    <property type="evidence" value="ECO:0007669"/>
    <property type="project" value="UniProtKB-ARBA"/>
</dbReference>
<gene>
    <name evidence="13" type="primary">LOC100092695</name>
</gene>
<keyword evidence="4" id="KW-0677">Repeat</keyword>
<dbReference type="FunFam" id="1.10.533.10:FF:000016">
    <property type="entry name" value="CASP8 and FADD-like apoptosis regulator"/>
    <property type="match status" value="1"/>
</dbReference>
<organism evidence="13 14">
    <name type="scientific">Ornithorhynchus anatinus</name>
    <name type="common">Duckbill platypus</name>
    <dbReference type="NCBI Taxonomy" id="9258"/>
    <lineage>
        <taxon>Eukaryota</taxon>
        <taxon>Metazoa</taxon>
        <taxon>Chordata</taxon>
        <taxon>Craniata</taxon>
        <taxon>Vertebrata</taxon>
        <taxon>Euteleostomi</taxon>
        <taxon>Mammalia</taxon>
        <taxon>Monotremata</taxon>
        <taxon>Ornithorhynchidae</taxon>
        <taxon>Ornithorhynchus</taxon>
    </lineage>
</organism>
<evidence type="ECO:0000256" key="2">
    <source>
        <dbReference type="ARBA" id="ARBA00022670"/>
    </source>
</evidence>
<dbReference type="GO" id="GO:0006508">
    <property type="term" value="P:proteolysis"/>
    <property type="evidence" value="ECO:0007669"/>
    <property type="project" value="UniProtKB-KW"/>
</dbReference>
<dbReference type="GO" id="GO:0031265">
    <property type="term" value="C:CD95 death-inducing signaling complex"/>
    <property type="evidence" value="ECO:0000318"/>
    <property type="project" value="GO_Central"/>
</dbReference>
<dbReference type="InterPro" id="IPR029030">
    <property type="entry name" value="Caspase-like_dom_sf"/>
</dbReference>
<evidence type="ECO:0000313" key="14">
    <source>
        <dbReference type="Proteomes" id="UP000002279"/>
    </source>
</evidence>
<dbReference type="GeneTree" id="ENSGT00940000160994"/>
<dbReference type="Pfam" id="PF01335">
    <property type="entry name" value="DED"/>
    <property type="match status" value="2"/>
</dbReference>
<dbReference type="Gene3D" id="1.10.533.10">
    <property type="entry name" value="Death Domain, Fas"/>
    <property type="match status" value="2"/>
</dbReference>
<dbReference type="PRINTS" id="PR00376">
    <property type="entry name" value="IL1BCENZYME"/>
</dbReference>
<dbReference type="InterPro" id="IPR002138">
    <property type="entry name" value="Pept_C14_p10"/>
</dbReference>
<dbReference type="PANTHER" id="PTHR48169">
    <property type="entry name" value="DED DOMAIN-CONTAINING PROTEIN"/>
    <property type="match status" value="1"/>
</dbReference>